<dbReference type="Gene3D" id="1.20.120.1760">
    <property type="match status" value="1"/>
</dbReference>
<reference evidence="2" key="1">
    <citation type="submission" date="2018-05" db="EMBL/GenBank/DDBJ databases">
        <authorList>
            <person name="Lanie J.A."/>
            <person name="Ng W.-L."/>
            <person name="Kazmierczak K.M."/>
            <person name="Andrzejewski T.M."/>
            <person name="Davidsen T.M."/>
            <person name="Wayne K.J."/>
            <person name="Tettelin H."/>
            <person name="Glass J.I."/>
            <person name="Rusch D."/>
            <person name="Podicherti R."/>
            <person name="Tsui H.-C.T."/>
            <person name="Winkler M.E."/>
        </authorList>
    </citation>
    <scope>NUCLEOTIDE SEQUENCE</scope>
</reference>
<feature type="transmembrane region" description="Helical" evidence="1">
    <location>
        <begin position="67"/>
        <end position="88"/>
    </location>
</feature>
<feature type="transmembrane region" description="Helical" evidence="1">
    <location>
        <begin position="44"/>
        <end position="61"/>
    </location>
</feature>
<feature type="transmembrane region" description="Helical" evidence="1">
    <location>
        <begin position="231"/>
        <end position="254"/>
    </location>
</feature>
<dbReference type="AlphaFoldDB" id="A0A382BD55"/>
<keyword evidence="1" id="KW-1133">Transmembrane helix</keyword>
<protein>
    <recommendedName>
        <fullName evidence="3">CDP-alcohol phosphatidyltransferase</fullName>
    </recommendedName>
</protein>
<dbReference type="InterPro" id="IPR000462">
    <property type="entry name" value="CDP-OH_P_trans"/>
</dbReference>
<proteinExistence type="predicted"/>
<dbReference type="EMBL" id="UINC01029071">
    <property type="protein sequence ID" value="SVB11183.1"/>
    <property type="molecule type" value="Genomic_DNA"/>
</dbReference>
<dbReference type="GO" id="GO:0008654">
    <property type="term" value="P:phospholipid biosynthetic process"/>
    <property type="evidence" value="ECO:0007669"/>
    <property type="project" value="InterPro"/>
</dbReference>
<feature type="transmembrane region" description="Helical" evidence="1">
    <location>
        <begin position="100"/>
        <end position="120"/>
    </location>
</feature>
<organism evidence="2">
    <name type="scientific">marine metagenome</name>
    <dbReference type="NCBI Taxonomy" id="408172"/>
    <lineage>
        <taxon>unclassified sequences</taxon>
        <taxon>metagenomes</taxon>
        <taxon>ecological metagenomes</taxon>
    </lineage>
</organism>
<dbReference type="Pfam" id="PF01066">
    <property type="entry name" value="CDP-OH_P_transf"/>
    <property type="match status" value="1"/>
</dbReference>
<keyword evidence="1" id="KW-0472">Membrane</keyword>
<accession>A0A382BD55</accession>
<dbReference type="GO" id="GO:0016780">
    <property type="term" value="F:phosphotransferase activity, for other substituted phosphate groups"/>
    <property type="evidence" value="ECO:0007669"/>
    <property type="project" value="InterPro"/>
</dbReference>
<evidence type="ECO:0008006" key="3">
    <source>
        <dbReference type="Google" id="ProtNLM"/>
    </source>
</evidence>
<feature type="transmembrane region" description="Helical" evidence="1">
    <location>
        <begin position="260"/>
        <end position="277"/>
    </location>
</feature>
<sequence>MNVPSNQVFLVKEIVEPVNRYFHNPIAASIVKVLKGTWVTPNQVTYVSIFMGLVSACIYSLDKPQAFFFAGILLELVLILDCVDGQLARAKECSTEWGRLLDGVAGYVIYLAVLVGIMVSLDEERLTLLAFGLITILRGIAYDYCKLTMITMIQEGCDWSDKEILGTYLKISKNGSVFLKVYFYYLQVQQLIFYGRFVSFGKFEEFKKEDHKRSVLSTDERKDYHKQISSLIVAWSWNGVDLPLFLLVLMSLFGVMENCLLPLVYFLTLQFVFIMIYHRTQTQRFFNVRKV</sequence>
<evidence type="ECO:0000313" key="2">
    <source>
        <dbReference type="EMBL" id="SVB11183.1"/>
    </source>
</evidence>
<gene>
    <name evidence="2" type="ORF">METZ01_LOCUS164037</name>
</gene>
<evidence type="ECO:0000256" key="1">
    <source>
        <dbReference type="SAM" id="Phobius"/>
    </source>
</evidence>
<dbReference type="GO" id="GO:0016020">
    <property type="term" value="C:membrane"/>
    <property type="evidence" value="ECO:0007669"/>
    <property type="project" value="InterPro"/>
</dbReference>
<name>A0A382BD55_9ZZZZ</name>
<dbReference type="InterPro" id="IPR043130">
    <property type="entry name" value="CDP-OH_PTrfase_TM_dom"/>
</dbReference>
<keyword evidence="1" id="KW-0812">Transmembrane</keyword>